<dbReference type="EMBL" id="MH976511">
    <property type="protein sequence ID" value="AYR02872.1"/>
    <property type="molecule type" value="Genomic_DNA"/>
</dbReference>
<evidence type="ECO:0000313" key="1">
    <source>
        <dbReference type="EMBL" id="AYR02872.1"/>
    </source>
</evidence>
<gene>
    <name evidence="1" type="primary">64</name>
    <name evidence="1" type="ORF">SEA_GAEA_64</name>
</gene>
<sequence length="94" mass="11020">MSSGQRPRRREYFPRMKVRGRHRPRRPRITVYDANWRPVWPQPLHIEIVAWTDPNLMGGVDGHLRIGRKVQFTSGEQAHLITDIGTPATERTRP</sequence>
<name>A0A3G3M8N3_9CAUD</name>
<dbReference type="KEGG" id="vg:63026451"/>
<reference evidence="1 2" key="1">
    <citation type="submission" date="2018-09" db="EMBL/GenBank/DDBJ databases">
        <authorList>
            <person name="Ashley E."/>
            <person name="Blue D.S."/>
            <person name="Cordova A."/>
            <person name="Iordan S."/>
            <person name="Karras L."/>
            <person name="Tso F."/>
            <person name="Ward R.E."/>
            <person name="Garlena R.A."/>
            <person name="Russell D.A."/>
            <person name="Pope W.H."/>
            <person name="Jacobs-Sera D."/>
            <person name="Hatfull G.F."/>
        </authorList>
    </citation>
    <scope>NUCLEOTIDE SEQUENCE [LARGE SCALE GENOMIC DNA]</scope>
</reference>
<protein>
    <submittedName>
        <fullName evidence="1">Uncharacterized protein</fullName>
    </submittedName>
</protein>
<evidence type="ECO:0000313" key="2">
    <source>
        <dbReference type="Proteomes" id="UP000274072"/>
    </source>
</evidence>
<dbReference type="RefSeq" id="YP_010001942.1">
    <property type="nucleotide sequence ID" value="NC_053238.1"/>
</dbReference>
<organism evidence="1 2">
    <name type="scientific">Gordonia phage Gaea</name>
    <dbReference type="NCBI Taxonomy" id="2483669"/>
    <lineage>
        <taxon>Viruses</taxon>
        <taxon>Duplodnaviria</taxon>
        <taxon>Heunggongvirae</taxon>
        <taxon>Uroviricota</taxon>
        <taxon>Caudoviricetes</taxon>
        <taxon>Stackebrandtviridae</taxon>
        <taxon>Schenleyvirinae</taxon>
        <taxon>Kroosvirus</taxon>
        <taxon>Kroosvirus gaea</taxon>
    </lineage>
</organism>
<proteinExistence type="predicted"/>
<keyword evidence="2" id="KW-1185">Reference proteome</keyword>
<dbReference type="Proteomes" id="UP000274072">
    <property type="component" value="Genome"/>
</dbReference>
<dbReference type="GeneID" id="63026451"/>
<accession>A0A3G3M8N3</accession>